<dbReference type="InterPro" id="IPR009875">
    <property type="entry name" value="PilZ_domain"/>
</dbReference>
<keyword evidence="3" id="KW-1185">Reference proteome</keyword>
<dbReference type="EMBL" id="BSOO01000026">
    <property type="protein sequence ID" value="GLR48454.1"/>
    <property type="molecule type" value="Genomic_DNA"/>
</dbReference>
<proteinExistence type="predicted"/>
<organism evidence="2 3">
    <name type="scientific">Sphingomonas astaxanthinifaciens DSM 22298</name>
    <dbReference type="NCBI Taxonomy" id="1123267"/>
    <lineage>
        <taxon>Bacteria</taxon>
        <taxon>Pseudomonadati</taxon>
        <taxon>Pseudomonadota</taxon>
        <taxon>Alphaproteobacteria</taxon>
        <taxon>Sphingomonadales</taxon>
        <taxon>Sphingomonadaceae</taxon>
        <taxon>Sphingomonas</taxon>
    </lineage>
</organism>
<gene>
    <name evidence="2" type="ORF">GCM10007925_21700</name>
</gene>
<dbReference type="Proteomes" id="UP001156703">
    <property type="component" value="Unassembled WGS sequence"/>
</dbReference>
<evidence type="ECO:0000313" key="3">
    <source>
        <dbReference type="Proteomes" id="UP001156703"/>
    </source>
</evidence>
<evidence type="ECO:0000313" key="2">
    <source>
        <dbReference type="EMBL" id="GLR48454.1"/>
    </source>
</evidence>
<dbReference type="SUPFAM" id="SSF141371">
    <property type="entry name" value="PilZ domain-like"/>
    <property type="match status" value="1"/>
</dbReference>
<sequence length="161" mass="17292">MFIACTLHAGGEHAPVRIRNMSPDGALLETPLLPVPGSRVRLVRETLVAEGIVAWTKDKHLGLRFNSAVSVPIWMGRRPSGATPAQRPLGNDLSMTIALLEHLGDELCASAATVAAHPVALQKLDIAVQLLRALQLQEGSEGRLGQLEALRAASVEAMQWR</sequence>
<reference evidence="3" key="1">
    <citation type="journal article" date="2019" name="Int. J. Syst. Evol. Microbiol.">
        <title>The Global Catalogue of Microorganisms (GCM) 10K type strain sequencing project: providing services to taxonomists for standard genome sequencing and annotation.</title>
        <authorList>
            <consortium name="The Broad Institute Genomics Platform"/>
            <consortium name="The Broad Institute Genome Sequencing Center for Infectious Disease"/>
            <person name="Wu L."/>
            <person name="Ma J."/>
        </authorList>
    </citation>
    <scope>NUCLEOTIDE SEQUENCE [LARGE SCALE GENOMIC DNA]</scope>
    <source>
        <strain evidence="3">NBRC 102146</strain>
    </source>
</reference>
<name>A0ABQ5Z905_9SPHN</name>
<comment type="caution">
    <text evidence="2">The sequence shown here is derived from an EMBL/GenBank/DDBJ whole genome shotgun (WGS) entry which is preliminary data.</text>
</comment>
<evidence type="ECO:0000259" key="1">
    <source>
        <dbReference type="Pfam" id="PF07238"/>
    </source>
</evidence>
<dbReference type="Pfam" id="PF07238">
    <property type="entry name" value="PilZ"/>
    <property type="match status" value="1"/>
</dbReference>
<protein>
    <recommendedName>
        <fullName evidence="1">PilZ domain-containing protein</fullName>
    </recommendedName>
</protein>
<feature type="domain" description="PilZ" evidence="1">
    <location>
        <begin position="3"/>
        <end position="66"/>
    </location>
</feature>
<accession>A0ABQ5Z905</accession>